<dbReference type="EMBL" id="PSZC01000009">
    <property type="protein sequence ID" value="PPJ37564.1"/>
    <property type="molecule type" value="Genomic_DNA"/>
</dbReference>
<dbReference type="Proteomes" id="UP000239874">
    <property type="component" value="Unassembled WGS sequence"/>
</dbReference>
<dbReference type="OrthoDB" id="4565151at2"/>
<evidence type="ECO:0000313" key="1">
    <source>
        <dbReference type="EMBL" id="PPJ37564.1"/>
    </source>
</evidence>
<reference evidence="1 2" key="1">
    <citation type="submission" date="2018-02" db="EMBL/GenBank/DDBJ databases">
        <title>8 Nocardia nova and 1 Nocardia cyriacigeorgica strain used for evolution to TMP-SMX.</title>
        <authorList>
            <person name="Mehta H."/>
            <person name="Weng J."/>
            <person name="Shamoo Y."/>
        </authorList>
    </citation>
    <scope>NUCLEOTIDE SEQUENCE [LARGE SCALE GENOMIC DNA]</scope>
    <source>
        <strain evidence="1 2">MDA3139</strain>
    </source>
</reference>
<dbReference type="Pfam" id="PF13692">
    <property type="entry name" value="Glyco_trans_1_4"/>
    <property type="match status" value="1"/>
</dbReference>
<dbReference type="AlphaFoldDB" id="A0A2S6AQS9"/>
<accession>A0A2S6AQS9</accession>
<dbReference type="SUPFAM" id="SSF53756">
    <property type="entry name" value="UDP-Glycosyltransferase/glycogen phosphorylase"/>
    <property type="match status" value="1"/>
</dbReference>
<name>A0A2S6AQS9_9NOCA</name>
<comment type="caution">
    <text evidence="1">The sequence shown here is derived from an EMBL/GenBank/DDBJ whole genome shotgun (WGS) entry which is preliminary data.</text>
</comment>
<evidence type="ECO:0000313" key="2">
    <source>
        <dbReference type="Proteomes" id="UP000239874"/>
    </source>
</evidence>
<proteinExistence type="predicted"/>
<protein>
    <submittedName>
        <fullName evidence="1">Vegetative cell wall protein</fullName>
    </submittedName>
</protein>
<organism evidence="1 2">
    <name type="scientific">Nocardia nova</name>
    <dbReference type="NCBI Taxonomy" id="37330"/>
    <lineage>
        <taxon>Bacteria</taxon>
        <taxon>Bacillati</taxon>
        <taxon>Actinomycetota</taxon>
        <taxon>Actinomycetes</taxon>
        <taxon>Mycobacteriales</taxon>
        <taxon>Nocardiaceae</taxon>
        <taxon>Nocardia</taxon>
    </lineage>
</organism>
<dbReference type="Gene3D" id="3.40.50.2000">
    <property type="entry name" value="Glycogen Phosphorylase B"/>
    <property type="match status" value="1"/>
</dbReference>
<sequence length="386" mass="41455">MRLLYLLNISNPDRLSADSGFTVAELLLPALADLGASITLAAPARISDERVWFERTALPGTKYRARFGADAAQLAAIVGGARPDVVVVNQIEQAPAVRAALLETGLTALVAGYCHYLPFSVTDLGAMHLDPSLDDAGLGPAVLLAFCAGLAACDRVLVHSAAASAWTLAVAERHGLDLGERLAVVPPPRDEHLVRDPAETENDWGAPLIGVYNHRLYRHYGTARFAELASRLTAETSVQLRVTDLFGDRSAARVALDSSPEFHRAQLAALPSVHVVSDGGDRTRYRELLASAQFGIAPLRAGCPWSMSVIDAQAMGLPVIAPRMGWFAEHIDEELLFDSLDAAIDIARRLAGDEEFYRLHAKRAHAATTCLTPAAIAAAYWEAISR</sequence>
<gene>
    <name evidence="1" type="ORF">C5E45_15590</name>
</gene>